<dbReference type="OrthoDB" id="8096922at2"/>
<evidence type="ECO:0000313" key="1">
    <source>
        <dbReference type="EMBL" id="ANP84770.1"/>
    </source>
</evidence>
<organism evidence="1 2">
    <name type="scientific">Rhizobium leguminosarum</name>
    <dbReference type="NCBI Taxonomy" id="384"/>
    <lineage>
        <taxon>Bacteria</taxon>
        <taxon>Pseudomonadati</taxon>
        <taxon>Pseudomonadota</taxon>
        <taxon>Alphaproteobacteria</taxon>
        <taxon>Hyphomicrobiales</taxon>
        <taxon>Rhizobiaceae</taxon>
        <taxon>Rhizobium/Agrobacterium group</taxon>
        <taxon>Rhizobium</taxon>
    </lineage>
</organism>
<dbReference type="AlphaFoldDB" id="A0A1B1C4W2"/>
<dbReference type="EMBL" id="CP016286">
    <property type="protein sequence ID" value="ANP84770.1"/>
    <property type="molecule type" value="Genomic_DNA"/>
</dbReference>
<protein>
    <submittedName>
        <fullName evidence="1">Uncharacterized protein</fullName>
    </submittedName>
</protein>
<proteinExistence type="predicted"/>
<gene>
    <name evidence="1" type="ORF">BA011_02795</name>
</gene>
<evidence type="ECO:0000313" key="2">
    <source>
        <dbReference type="Proteomes" id="UP000092691"/>
    </source>
</evidence>
<name>A0A1B1C4W2_RHILE</name>
<reference evidence="1 2" key="1">
    <citation type="submission" date="2016-06" db="EMBL/GenBank/DDBJ databases">
        <title>Microsymbionts genomes from the relict species Vavilovia formosa.</title>
        <authorList>
            <person name="Chirak E."/>
            <person name="Kimeklis A."/>
            <person name="Andronov E."/>
        </authorList>
    </citation>
    <scope>NUCLEOTIDE SEQUENCE [LARGE SCALE GENOMIC DNA]</scope>
    <source>
        <strain evidence="1 2">Vaf10</strain>
    </source>
</reference>
<dbReference type="Proteomes" id="UP000092691">
    <property type="component" value="Chromosome"/>
</dbReference>
<sequence length="109" mass="12469">MNSHEDEAERRRNAFAVGTWENKCGASGRYSMEIEHERRIESARSSTVYRVPANVPVHADHAVIGKSRSQAGKDMMSFNLLNIGYRKEWLRLSDAARSARQTPPVQPWR</sequence>
<accession>A0A1B1C4W2</accession>
<dbReference type="RefSeq" id="WP_065279366.1">
    <property type="nucleotide sequence ID" value="NZ_CP016286.1"/>
</dbReference>